<accession>A0A1Y1RQT0</accession>
<dbReference type="EMBL" id="LXWF01000011">
    <property type="protein sequence ID" value="ORC22134.1"/>
    <property type="molecule type" value="Genomic_DNA"/>
</dbReference>
<dbReference type="RefSeq" id="WP_083091193.1">
    <property type="nucleotide sequence ID" value="NZ_LXWF01000011.1"/>
</dbReference>
<evidence type="ECO:0000256" key="1">
    <source>
        <dbReference type="ARBA" id="ARBA00023002"/>
    </source>
</evidence>
<reference evidence="3 4" key="1">
    <citation type="submission" date="2016-05" db="EMBL/GenBank/DDBJ databases">
        <title>Draft genome sequence of a porcine commensal Rothia nasimurium.</title>
        <authorList>
            <person name="Gaiser R.A."/>
            <person name="Van Baarlen P."/>
            <person name="Wells J.M."/>
        </authorList>
    </citation>
    <scope>NUCLEOTIDE SEQUENCE [LARGE SCALE GENOMIC DNA]</scope>
    <source>
        <strain evidence="3 4">PT-32</strain>
    </source>
</reference>
<comment type="caution">
    <text evidence="3">The sequence shown here is derived from an EMBL/GenBank/DDBJ whole genome shotgun (WGS) entry which is preliminary data.</text>
</comment>
<dbReference type="Proteomes" id="UP000192359">
    <property type="component" value="Unassembled WGS sequence"/>
</dbReference>
<dbReference type="Gene3D" id="3.40.50.720">
    <property type="entry name" value="NAD(P)-binding Rossmann-like Domain"/>
    <property type="match status" value="1"/>
</dbReference>
<keyword evidence="1" id="KW-0560">Oxidoreductase</keyword>
<dbReference type="InterPro" id="IPR028939">
    <property type="entry name" value="P5C_Rdtase_cat_N"/>
</dbReference>
<organism evidence="3 4">
    <name type="scientific">Rothia nasimurium</name>
    <dbReference type="NCBI Taxonomy" id="85336"/>
    <lineage>
        <taxon>Bacteria</taxon>
        <taxon>Bacillati</taxon>
        <taxon>Actinomycetota</taxon>
        <taxon>Actinomycetes</taxon>
        <taxon>Micrococcales</taxon>
        <taxon>Micrococcaceae</taxon>
        <taxon>Rothia</taxon>
    </lineage>
</organism>
<dbReference type="PANTHER" id="PTHR14239">
    <property type="entry name" value="DUDULIN-RELATED"/>
    <property type="match status" value="1"/>
</dbReference>
<dbReference type="SUPFAM" id="SSF51735">
    <property type="entry name" value="NAD(P)-binding Rossmann-fold domains"/>
    <property type="match status" value="1"/>
</dbReference>
<proteinExistence type="predicted"/>
<gene>
    <name evidence="3" type="ORF">A7979_01125</name>
</gene>
<dbReference type="AlphaFoldDB" id="A0A1Y1RQT0"/>
<protein>
    <recommendedName>
        <fullName evidence="2">Pyrroline-5-carboxylate reductase catalytic N-terminal domain-containing protein</fullName>
    </recommendedName>
</protein>
<name>A0A1Y1RQT0_9MICC</name>
<dbReference type="PANTHER" id="PTHR14239:SF10">
    <property type="entry name" value="REDUCTASE"/>
    <property type="match status" value="1"/>
</dbReference>
<evidence type="ECO:0000313" key="4">
    <source>
        <dbReference type="Proteomes" id="UP000192359"/>
    </source>
</evidence>
<dbReference type="Pfam" id="PF03807">
    <property type="entry name" value="F420_oxidored"/>
    <property type="match status" value="1"/>
</dbReference>
<sequence length="223" mass="23448">MTTAIIGTGRIGSQVALRLARGGEEILVAASDLESAQKSAQELGLGIRAGTVEQVIEEADTVVFATMFPVTQQLLKEHSSQLVDKVVVDPSNNFRVTDDGRAVSANPEGSSAGQQNAALLPQGVHFVKALGTMSAANLGKETTDSGEKVAQLFATDDPVAQERITHLLRLGGWEPVKAGGLDITSRIEVGGAWHDRGGLSGRILSKEEAEKLVSQPLAEESAR</sequence>
<dbReference type="InterPro" id="IPR036291">
    <property type="entry name" value="NAD(P)-bd_dom_sf"/>
</dbReference>
<keyword evidence="4" id="KW-1185">Reference proteome</keyword>
<dbReference type="OrthoDB" id="5738121at2"/>
<feature type="domain" description="Pyrroline-5-carboxylate reductase catalytic N-terminal" evidence="2">
    <location>
        <begin position="4"/>
        <end position="92"/>
    </location>
</feature>
<evidence type="ECO:0000313" key="3">
    <source>
        <dbReference type="EMBL" id="ORC22134.1"/>
    </source>
</evidence>
<dbReference type="GO" id="GO:0016491">
    <property type="term" value="F:oxidoreductase activity"/>
    <property type="evidence" value="ECO:0007669"/>
    <property type="project" value="UniProtKB-KW"/>
</dbReference>
<evidence type="ECO:0000259" key="2">
    <source>
        <dbReference type="Pfam" id="PF03807"/>
    </source>
</evidence>
<dbReference type="InterPro" id="IPR051267">
    <property type="entry name" value="STEAP_metalloreductase"/>
</dbReference>